<dbReference type="PANTHER" id="PTHR45947">
    <property type="entry name" value="SULFOQUINOVOSYL TRANSFERASE SQD2"/>
    <property type="match status" value="1"/>
</dbReference>
<dbReference type="Pfam" id="PF13439">
    <property type="entry name" value="Glyco_transf_4"/>
    <property type="match status" value="1"/>
</dbReference>
<dbReference type="AlphaFoldDB" id="A0AA96WYW9"/>
<protein>
    <submittedName>
        <fullName evidence="3">Glycosyltransferase</fullName>
    </submittedName>
</protein>
<dbReference type="PANTHER" id="PTHR45947:SF3">
    <property type="entry name" value="SULFOQUINOVOSYL TRANSFERASE SQD2"/>
    <property type="match status" value="1"/>
</dbReference>
<evidence type="ECO:0000259" key="1">
    <source>
        <dbReference type="Pfam" id="PF00534"/>
    </source>
</evidence>
<evidence type="ECO:0000313" key="3">
    <source>
        <dbReference type="EMBL" id="WNZ27312.1"/>
    </source>
</evidence>
<organism evidence="3">
    <name type="scientific">Leptolyngbya sp. NK1-12</name>
    <dbReference type="NCBI Taxonomy" id="2547451"/>
    <lineage>
        <taxon>Bacteria</taxon>
        <taxon>Bacillati</taxon>
        <taxon>Cyanobacteriota</taxon>
        <taxon>Cyanophyceae</taxon>
        <taxon>Leptolyngbyales</taxon>
        <taxon>Leptolyngbyaceae</taxon>
        <taxon>Leptolyngbya group</taxon>
        <taxon>Leptolyngbya</taxon>
    </lineage>
</organism>
<proteinExistence type="predicted"/>
<dbReference type="InterPro" id="IPR050194">
    <property type="entry name" value="Glycosyltransferase_grp1"/>
</dbReference>
<reference evidence="3" key="1">
    <citation type="submission" date="2020-05" db="EMBL/GenBank/DDBJ databases">
        <authorList>
            <person name="Zhu T."/>
            <person name="Keshari N."/>
            <person name="Lu X."/>
        </authorList>
    </citation>
    <scope>NUCLEOTIDE SEQUENCE</scope>
    <source>
        <strain evidence="3">NK1-12</strain>
    </source>
</reference>
<dbReference type="GO" id="GO:0016757">
    <property type="term" value="F:glycosyltransferase activity"/>
    <property type="evidence" value="ECO:0007669"/>
    <property type="project" value="InterPro"/>
</dbReference>
<dbReference type="EMBL" id="CP053587">
    <property type="protein sequence ID" value="WNZ27312.1"/>
    <property type="molecule type" value="Genomic_DNA"/>
</dbReference>
<gene>
    <name evidence="3" type="ORF">HJG54_30965</name>
</gene>
<dbReference type="Pfam" id="PF00534">
    <property type="entry name" value="Glycos_transf_1"/>
    <property type="match status" value="1"/>
</dbReference>
<sequence>MKILLTADPELPVPPQLYGGIERIVDLLIKGLRAHGYTVGLIAHPESTVDVDAFFPWIGRRSQDKFDALQNTFLLWSAVQKFQPDLIHSFSRILYLLPLLGSRLPKIMSYQRNPSFYTTSWGNRLAKGSLVFTGCSEHICQIGRTAGGIWHPIHNCVELEKYTFQPTVADDAPLVFLSRIERIKGAHTAIAAARQAGRRLLIAGNQVNTEEGNRYWQEEIAPHLGNAGIEYVGPVNDIQKNELLGQAAAMIVPIEWDEPFGIVFAEALACGTPVIACPRGALPEIVRQGVDGFLVNNLTEAVDAIKQLPNLNRNHCRQRVEKKFSAEVVVNQYEQLYQNLINRPILAPV</sequence>
<dbReference type="Gene3D" id="3.40.50.2000">
    <property type="entry name" value="Glycogen Phosphorylase B"/>
    <property type="match status" value="2"/>
</dbReference>
<dbReference type="InterPro" id="IPR001296">
    <property type="entry name" value="Glyco_trans_1"/>
</dbReference>
<dbReference type="RefSeq" id="WP_316436969.1">
    <property type="nucleotide sequence ID" value="NZ_CP053587.1"/>
</dbReference>
<evidence type="ECO:0000259" key="2">
    <source>
        <dbReference type="Pfam" id="PF13439"/>
    </source>
</evidence>
<dbReference type="InterPro" id="IPR028098">
    <property type="entry name" value="Glyco_trans_4-like_N"/>
</dbReference>
<name>A0AA96WYW9_9CYAN</name>
<feature type="domain" description="Glycosyl transferase family 1" evidence="1">
    <location>
        <begin position="170"/>
        <end position="312"/>
    </location>
</feature>
<feature type="domain" description="Glycosyltransferase subfamily 4-like N-terminal" evidence="2">
    <location>
        <begin position="18"/>
        <end position="160"/>
    </location>
</feature>
<accession>A0AA96WYW9</accession>
<dbReference type="SUPFAM" id="SSF53756">
    <property type="entry name" value="UDP-Glycosyltransferase/glycogen phosphorylase"/>
    <property type="match status" value="1"/>
</dbReference>